<name>A0ABS8MHR5_9FLAO</name>
<feature type="signal peptide" evidence="1">
    <location>
        <begin position="1"/>
        <end position="21"/>
    </location>
</feature>
<comment type="caution">
    <text evidence="2">The sequence shown here is derived from an EMBL/GenBank/DDBJ whole genome shotgun (WGS) entry which is preliminary data.</text>
</comment>
<evidence type="ECO:0000256" key="1">
    <source>
        <dbReference type="SAM" id="SignalP"/>
    </source>
</evidence>
<protein>
    <submittedName>
        <fullName evidence="2">Uncharacterized protein</fullName>
    </submittedName>
</protein>
<dbReference type="EMBL" id="JAJJMM010000001">
    <property type="protein sequence ID" value="MCC9065027.1"/>
    <property type="molecule type" value="Genomic_DNA"/>
</dbReference>
<evidence type="ECO:0000313" key="2">
    <source>
        <dbReference type="EMBL" id="MCC9065027.1"/>
    </source>
</evidence>
<organism evidence="2 3">
    <name type="scientific">Flavobacterium piscisymbiosum</name>
    <dbReference type="NCBI Taxonomy" id="2893753"/>
    <lineage>
        <taxon>Bacteria</taxon>
        <taxon>Pseudomonadati</taxon>
        <taxon>Bacteroidota</taxon>
        <taxon>Flavobacteriia</taxon>
        <taxon>Flavobacteriales</taxon>
        <taxon>Flavobacteriaceae</taxon>
        <taxon>Flavobacterium</taxon>
    </lineage>
</organism>
<keyword evidence="3" id="KW-1185">Reference proteome</keyword>
<evidence type="ECO:0000313" key="3">
    <source>
        <dbReference type="Proteomes" id="UP001430679"/>
    </source>
</evidence>
<dbReference type="RefSeq" id="WP_230038417.1">
    <property type="nucleotide sequence ID" value="NZ_JAJJMM010000001.1"/>
</dbReference>
<dbReference type="Proteomes" id="UP001430679">
    <property type="component" value="Unassembled WGS sequence"/>
</dbReference>
<sequence length="122" mass="14229">MKHFKILLGTLLVLFSLTSNAGTYKYSAAQAVDKMVQSIPYCASKNAQAVFYDAYLWKKRDIHYKIKNKVRARATAAESSIFITPYYLNLLRFIIYESSLLYGITTIYQIKRCTYLHLYQLF</sequence>
<feature type="chain" id="PRO_5046701500" evidence="1">
    <location>
        <begin position="22"/>
        <end position="122"/>
    </location>
</feature>
<keyword evidence="1" id="KW-0732">Signal</keyword>
<reference evidence="2" key="1">
    <citation type="submission" date="2021-11" db="EMBL/GenBank/DDBJ databases">
        <title>Description of novel Flavobacterium species.</title>
        <authorList>
            <person name="Saticioglu I.B."/>
            <person name="Ay H."/>
            <person name="Altun S."/>
            <person name="Duman M."/>
        </authorList>
    </citation>
    <scope>NUCLEOTIDE SEQUENCE</scope>
    <source>
        <strain evidence="2">F-30</strain>
    </source>
</reference>
<proteinExistence type="predicted"/>
<accession>A0ABS8MHR5</accession>
<gene>
    <name evidence="2" type="ORF">LNP81_18645</name>
</gene>